<accession>A0ABW5RAL5</accession>
<dbReference type="SUPFAM" id="SSF56784">
    <property type="entry name" value="HAD-like"/>
    <property type="match status" value="1"/>
</dbReference>
<proteinExistence type="predicted"/>
<name>A0ABW5RAL5_9BACL</name>
<dbReference type="NCBIfam" id="TIGR01509">
    <property type="entry name" value="HAD-SF-IA-v3"/>
    <property type="match status" value="1"/>
</dbReference>
<dbReference type="InterPro" id="IPR006439">
    <property type="entry name" value="HAD-SF_hydro_IA"/>
</dbReference>
<evidence type="ECO:0000256" key="1">
    <source>
        <dbReference type="ARBA" id="ARBA00001946"/>
    </source>
</evidence>
<organism evidence="5 6">
    <name type="scientific">Marinicrinis sediminis</name>
    <dbReference type="NCBI Taxonomy" id="1652465"/>
    <lineage>
        <taxon>Bacteria</taxon>
        <taxon>Bacillati</taxon>
        <taxon>Bacillota</taxon>
        <taxon>Bacilli</taxon>
        <taxon>Bacillales</taxon>
        <taxon>Paenibacillaceae</taxon>
    </lineage>
</organism>
<keyword evidence="4" id="KW-0460">Magnesium</keyword>
<dbReference type="SFLD" id="SFLDG01129">
    <property type="entry name" value="C1.5:_HAD__Beta-PGM__Phosphata"/>
    <property type="match status" value="1"/>
</dbReference>
<dbReference type="PANTHER" id="PTHR46470">
    <property type="entry name" value="N-ACYLNEURAMINATE-9-PHOSPHATASE"/>
    <property type="match status" value="1"/>
</dbReference>
<dbReference type="Proteomes" id="UP001597497">
    <property type="component" value="Unassembled WGS sequence"/>
</dbReference>
<dbReference type="EC" id="3.1.3.-" evidence="5"/>
<dbReference type="Gene3D" id="3.40.50.1000">
    <property type="entry name" value="HAD superfamily/HAD-like"/>
    <property type="match status" value="1"/>
</dbReference>
<dbReference type="PANTHER" id="PTHR46470:SF2">
    <property type="entry name" value="GLYCERALDEHYDE 3-PHOSPHATE PHOSPHATASE"/>
    <property type="match status" value="1"/>
</dbReference>
<dbReference type="GO" id="GO:0016787">
    <property type="term" value="F:hydrolase activity"/>
    <property type="evidence" value="ECO:0007669"/>
    <property type="project" value="UniProtKB-KW"/>
</dbReference>
<evidence type="ECO:0000256" key="3">
    <source>
        <dbReference type="ARBA" id="ARBA00022801"/>
    </source>
</evidence>
<evidence type="ECO:0000313" key="5">
    <source>
        <dbReference type="EMBL" id="MFD2672100.1"/>
    </source>
</evidence>
<dbReference type="Pfam" id="PF00702">
    <property type="entry name" value="Hydrolase"/>
    <property type="match status" value="1"/>
</dbReference>
<dbReference type="NCBIfam" id="TIGR01549">
    <property type="entry name" value="HAD-SF-IA-v1"/>
    <property type="match status" value="1"/>
</dbReference>
<protein>
    <submittedName>
        <fullName evidence="5">HAD family hydrolase</fullName>
        <ecNumber evidence="5">3.1.3.-</ecNumber>
    </submittedName>
</protein>
<reference evidence="6" key="1">
    <citation type="journal article" date="2019" name="Int. J. Syst. Evol. Microbiol.">
        <title>The Global Catalogue of Microorganisms (GCM) 10K type strain sequencing project: providing services to taxonomists for standard genome sequencing and annotation.</title>
        <authorList>
            <consortium name="The Broad Institute Genomics Platform"/>
            <consortium name="The Broad Institute Genome Sequencing Center for Infectious Disease"/>
            <person name="Wu L."/>
            <person name="Ma J."/>
        </authorList>
    </citation>
    <scope>NUCLEOTIDE SEQUENCE [LARGE SCALE GENOMIC DNA]</scope>
    <source>
        <strain evidence="6">KCTC 33676</strain>
    </source>
</reference>
<dbReference type="InterPro" id="IPR051400">
    <property type="entry name" value="HAD-like_hydrolase"/>
</dbReference>
<dbReference type="PRINTS" id="PR00413">
    <property type="entry name" value="HADHALOGNASE"/>
</dbReference>
<dbReference type="EMBL" id="JBHUMM010000023">
    <property type="protein sequence ID" value="MFD2672100.1"/>
    <property type="molecule type" value="Genomic_DNA"/>
</dbReference>
<evidence type="ECO:0000256" key="2">
    <source>
        <dbReference type="ARBA" id="ARBA00022723"/>
    </source>
</evidence>
<comment type="cofactor">
    <cofactor evidence="1">
        <name>Mg(2+)</name>
        <dbReference type="ChEBI" id="CHEBI:18420"/>
    </cofactor>
</comment>
<sequence length="239" mass="27832">MYQHYIFDLYGTLFDIETYEEDLKVWEELSIYLSYYGFFYTPVQLRLKIEQHKQLQLADRSELFTHPEYEMEHCFQQLTNEHGESIDADLAESCTKLFRSMTMHRLQLYEGVMDMLETLKKRGKSIYLLSNGQRHFIEPELKLLGIADLFHDIAISSVEGSCKPDRAFFETLLQRNQIEVHEAIMIGNDATTDIAGAQGIGMDACYIHSNSSPDVSKEEVTCKHQIWDGRIEQILELEV</sequence>
<dbReference type="InterPro" id="IPR036412">
    <property type="entry name" value="HAD-like_sf"/>
</dbReference>
<keyword evidence="6" id="KW-1185">Reference proteome</keyword>
<keyword evidence="3 5" id="KW-0378">Hydrolase</keyword>
<dbReference type="Gene3D" id="1.20.120.710">
    <property type="entry name" value="Haloacid dehalogenase hydrolase-like domain"/>
    <property type="match status" value="1"/>
</dbReference>
<evidence type="ECO:0000256" key="4">
    <source>
        <dbReference type="ARBA" id="ARBA00022842"/>
    </source>
</evidence>
<dbReference type="SFLD" id="SFLDS00003">
    <property type="entry name" value="Haloacid_Dehalogenase"/>
    <property type="match status" value="1"/>
</dbReference>
<gene>
    <name evidence="5" type="ORF">ACFSUC_10835</name>
</gene>
<evidence type="ECO:0000313" key="6">
    <source>
        <dbReference type="Proteomes" id="UP001597497"/>
    </source>
</evidence>
<dbReference type="RefSeq" id="WP_379929603.1">
    <property type="nucleotide sequence ID" value="NZ_JBHUMM010000023.1"/>
</dbReference>
<keyword evidence="2" id="KW-0479">Metal-binding</keyword>
<comment type="caution">
    <text evidence="5">The sequence shown here is derived from an EMBL/GenBank/DDBJ whole genome shotgun (WGS) entry which is preliminary data.</text>
</comment>
<dbReference type="InterPro" id="IPR023214">
    <property type="entry name" value="HAD_sf"/>
</dbReference>